<name>A0A1I8A4J7_9BILA</name>
<sequence length="254" mass="28275">MASPALGSGDVRLGDLHIAMKPTRNSKSVSRLDPGAWMCGICNPKSGNPQSEFHCCDLSEIESEFLDQVKFDFSPHTASDHHCFRGNHGSTNFQSQQKIFGRCFGSSVTPRSSASWKTRVEVPPEIHADQVDPALDARHEDDEGFGEDKEDTRQLSHRSPSTVEAPTSVFQKLKRRLSHRPSAYCAIASLGRFSPIFDNKKFLASSEPNDESRRLPGYLSAAQRRPGPLVHIAGQQRYGDFDLRTREFDSDKQG</sequence>
<evidence type="ECO:0000256" key="1">
    <source>
        <dbReference type="SAM" id="MobiDB-lite"/>
    </source>
</evidence>
<reference evidence="3" key="1">
    <citation type="submission" date="2016-11" db="UniProtKB">
        <authorList>
            <consortium name="WormBaseParasite"/>
        </authorList>
    </citation>
    <scope>IDENTIFICATION</scope>
</reference>
<feature type="region of interest" description="Disordered" evidence="1">
    <location>
        <begin position="125"/>
        <end position="166"/>
    </location>
</feature>
<organism evidence="2 3">
    <name type="scientific">Steinernema glaseri</name>
    <dbReference type="NCBI Taxonomy" id="37863"/>
    <lineage>
        <taxon>Eukaryota</taxon>
        <taxon>Metazoa</taxon>
        <taxon>Ecdysozoa</taxon>
        <taxon>Nematoda</taxon>
        <taxon>Chromadorea</taxon>
        <taxon>Rhabditida</taxon>
        <taxon>Tylenchina</taxon>
        <taxon>Panagrolaimomorpha</taxon>
        <taxon>Strongyloidoidea</taxon>
        <taxon>Steinernematidae</taxon>
        <taxon>Steinernema</taxon>
    </lineage>
</organism>
<dbReference type="AlphaFoldDB" id="A0A1I8A4J7"/>
<proteinExistence type="predicted"/>
<protein>
    <submittedName>
        <fullName evidence="3">Uncharacterized protein</fullName>
    </submittedName>
</protein>
<feature type="compositionally biased region" description="Polar residues" evidence="1">
    <location>
        <begin position="157"/>
        <end position="166"/>
    </location>
</feature>
<evidence type="ECO:0000313" key="2">
    <source>
        <dbReference type="Proteomes" id="UP000095287"/>
    </source>
</evidence>
<dbReference type="Proteomes" id="UP000095287">
    <property type="component" value="Unplaced"/>
</dbReference>
<evidence type="ECO:0000313" key="3">
    <source>
        <dbReference type="WBParaSite" id="L893_g32954.t1"/>
    </source>
</evidence>
<keyword evidence="2" id="KW-1185">Reference proteome</keyword>
<feature type="compositionally biased region" description="Basic and acidic residues" evidence="1">
    <location>
        <begin position="125"/>
        <end position="154"/>
    </location>
</feature>
<accession>A0A1I8A4J7</accession>
<dbReference type="WBParaSite" id="L893_g32954.t1">
    <property type="protein sequence ID" value="L893_g32954.t1"/>
    <property type="gene ID" value="L893_g32954"/>
</dbReference>